<accession>A0A0R1QS64</accession>
<proteinExistence type="predicted"/>
<gene>
    <name evidence="1" type="ORF">FD01_GL000850</name>
</gene>
<name>A0A0R1QS64_9LACO</name>
<reference evidence="1 2" key="1">
    <citation type="journal article" date="2015" name="Genome Announc.">
        <title>Expanding the biotechnology potential of lactobacilli through comparative genomics of 213 strains and associated genera.</title>
        <authorList>
            <person name="Sun Z."/>
            <person name="Harris H.M."/>
            <person name="McCann A."/>
            <person name="Guo C."/>
            <person name="Argimon S."/>
            <person name="Zhang W."/>
            <person name="Yang X."/>
            <person name="Jeffery I.B."/>
            <person name="Cooney J.C."/>
            <person name="Kagawa T.F."/>
            <person name="Liu W."/>
            <person name="Song Y."/>
            <person name="Salvetti E."/>
            <person name="Wrobel A."/>
            <person name="Rasinkangas P."/>
            <person name="Parkhill J."/>
            <person name="Rea M.C."/>
            <person name="O'Sullivan O."/>
            <person name="Ritari J."/>
            <person name="Douillard F.P."/>
            <person name="Paul Ross R."/>
            <person name="Yang R."/>
            <person name="Briner A.E."/>
            <person name="Felis G.E."/>
            <person name="de Vos W.M."/>
            <person name="Barrangou R."/>
            <person name="Klaenhammer T.R."/>
            <person name="Caufield P.W."/>
            <person name="Cui Y."/>
            <person name="Zhang H."/>
            <person name="O'Toole P.W."/>
        </authorList>
    </citation>
    <scope>NUCLEOTIDE SEQUENCE [LARGE SCALE GENOMIC DNA]</scope>
    <source>
        <strain evidence="1 2">DSM 13343</strain>
    </source>
</reference>
<keyword evidence="2" id="KW-1185">Reference proteome</keyword>
<dbReference type="PATRIC" id="fig|1423769.4.peg.911"/>
<dbReference type="EMBL" id="AZEU01000134">
    <property type="protein sequence ID" value="KRL45061.1"/>
    <property type="molecule type" value="Genomic_DNA"/>
</dbReference>
<comment type="caution">
    <text evidence="1">The sequence shown here is derived from an EMBL/GenBank/DDBJ whole genome shotgun (WGS) entry which is preliminary data.</text>
</comment>
<evidence type="ECO:0000313" key="2">
    <source>
        <dbReference type="Proteomes" id="UP000051790"/>
    </source>
</evidence>
<protein>
    <submittedName>
        <fullName evidence="1">Uncharacterized protein</fullName>
    </submittedName>
</protein>
<organism evidence="1 2">
    <name type="scientific">Lacticaseibacillus manihotivorans DSM 13343 = JCM 12514</name>
    <dbReference type="NCBI Taxonomy" id="1423769"/>
    <lineage>
        <taxon>Bacteria</taxon>
        <taxon>Bacillati</taxon>
        <taxon>Bacillota</taxon>
        <taxon>Bacilli</taxon>
        <taxon>Lactobacillales</taxon>
        <taxon>Lactobacillaceae</taxon>
        <taxon>Lacticaseibacillus</taxon>
    </lineage>
</organism>
<dbReference type="RefSeq" id="WP_054714029.1">
    <property type="nucleotide sequence ID" value="NZ_AZEU01000134.1"/>
</dbReference>
<sequence length="187" mass="21160">MNHQIQLVATQEVSKPLPRCLAGQGNGFDEDSQLQRPGKFDLTITNAEVVNAFKSETELLNEIQSKYVWHTPRGFLKQLALFEHSAQRADFSRSSSRVINLYLRSFVAMMQGLPVRQWTKVRIEAGVSAICTVLVDDPDSLRLMLKIIGDFLIVMVLDHQLPSKVTIDEVDGVMRQALIEYDQVTDE</sequence>
<evidence type="ECO:0000313" key="1">
    <source>
        <dbReference type="EMBL" id="KRL45061.1"/>
    </source>
</evidence>
<dbReference type="Proteomes" id="UP000051790">
    <property type="component" value="Unassembled WGS sequence"/>
</dbReference>
<dbReference type="AlphaFoldDB" id="A0A0R1QS64"/>